<proteinExistence type="predicted"/>
<name>A0A1I1HHF2_NATHA</name>
<gene>
    <name evidence="2" type="ORF">SAMN05444422_105281</name>
</gene>
<feature type="compositionally biased region" description="Basic and acidic residues" evidence="1">
    <location>
        <begin position="213"/>
        <end position="223"/>
    </location>
</feature>
<feature type="compositionally biased region" description="Low complexity" evidence="1">
    <location>
        <begin position="226"/>
        <end position="269"/>
    </location>
</feature>
<organism evidence="2 3">
    <name type="scientific">Natronobacterium haloterrestre</name>
    <name type="common">Halobiforma haloterrestris</name>
    <dbReference type="NCBI Taxonomy" id="148448"/>
    <lineage>
        <taxon>Archaea</taxon>
        <taxon>Methanobacteriati</taxon>
        <taxon>Methanobacteriota</taxon>
        <taxon>Stenosarchaea group</taxon>
        <taxon>Halobacteria</taxon>
        <taxon>Halobacteriales</taxon>
        <taxon>Natrialbaceae</taxon>
        <taxon>Natronobacterium</taxon>
    </lineage>
</organism>
<feature type="compositionally biased region" description="Basic and acidic residues" evidence="1">
    <location>
        <begin position="291"/>
        <end position="303"/>
    </location>
</feature>
<protein>
    <recommendedName>
        <fullName evidence="4">Zn-ribbon containing protein</fullName>
    </recommendedName>
</protein>
<dbReference type="RefSeq" id="WP_089788331.1">
    <property type="nucleotide sequence ID" value="NZ_FOKW01000005.1"/>
</dbReference>
<evidence type="ECO:0008006" key="4">
    <source>
        <dbReference type="Google" id="ProtNLM"/>
    </source>
</evidence>
<dbReference type="Proteomes" id="UP000199161">
    <property type="component" value="Unassembled WGS sequence"/>
</dbReference>
<dbReference type="Pfam" id="PF09845">
    <property type="entry name" value="OapC"/>
    <property type="match status" value="2"/>
</dbReference>
<dbReference type="InterPro" id="IPR018645">
    <property type="entry name" value="OapC-like"/>
</dbReference>
<feature type="region of interest" description="Disordered" evidence="1">
    <location>
        <begin position="1"/>
        <end position="372"/>
    </location>
</feature>
<evidence type="ECO:0000313" key="3">
    <source>
        <dbReference type="Proteomes" id="UP000199161"/>
    </source>
</evidence>
<reference evidence="3" key="1">
    <citation type="submission" date="2016-10" db="EMBL/GenBank/DDBJ databases">
        <authorList>
            <person name="Varghese N."/>
            <person name="Submissions S."/>
        </authorList>
    </citation>
    <scope>NUCLEOTIDE SEQUENCE [LARGE SCALE GENOMIC DNA]</scope>
    <source>
        <strain evidence="3">DSM 13078</strain>
    </source>
</reference>
<feature type="compositionally biased region" description="Low complexity" evidence="1">
    <location>
        <begin position="56"/>
        <end position="75"/>
    </location>
</feature>
<dbReference type="OrthoDB" id="78050at2157"/>
<dbReference type="AlphaFoldDB" id="A0A1I1HHF2"/>
<keyword evidence="3" id="KW-1185">Reference proteome</keyword>
<feature type="compositionally biased region" description="Acidic residues" evidence="1">
    <location>
        <begin position="127"/>
        <end position="141"/>
    </location>
</feature>
<dbReference type="EMBL" id="FOKW01000005">
    <property type="protein sequence ID" value="SFC20903.1"/>
    <property type="molecule type" value="Genomic_DNA"/>
</dbReference>
<accession>A0A1I1HHF2</accession>
<feature type="compositionally biased region" description="Basic and acidic residues" evidence="1">
    <location>
        <begin position="149"/>
        <end position="167"/>
    </location>
</feature>
<evidence type="ECO:0000256" key="1">
    <source>
        <dbReference type="SAM" id="MobiDB-lite"/>
    </source>
</evidence>
<sequence length="430" mass="44200">MPHECTNCGRTFPDGSKEMLSGCPDCGGNKFQFVPSGSLSGGGTATDTERDGASGSGSPSSTAPDSSTAAAESSPGSVSDAGSGRAPPETGGDAGTGTDVDPQPDAGETEPDSVAGRAAETVREWMSGDDSDEESAPEESIDGAAAAPDEGRDRLEASDRQWPESGRDSSPSSGPGGGSANSSTTTSEADRATGVDADTDEATDADGFSEWPDTARRPEDRSSGDPAASGEARGSAANRSSSVSSSSSASSSSSSSSTGTETSSPSEPAAGDDEMEYTTANLAESENDAQADARSEVVHRDALPSDVDADGDREYYAHDPGQGAEPETDTGSAPRSGDGATAGSAGPDRSEGDRPPSDGRVVSEPSDEEPSIEDLREELNQQFESIKIVRPGQYELNLMELYNREEYIISLQEDGRYVIDVPDSWREAEE</sequence>
<evidence type="ECO:0000313" key="2">
    <source>
        <dbReference type="EMBL" id="SFC20903.1"/>
    </source>
</evidence>
<feature type="compositionally biased region" description="Basic and acidic residues" evidence="1">
    <location>
        <begin position="348"/>
        <end position="357"/>
    </location>
</feature>